<organism evidence="1 2">
    <name type="scientific">Vespula maculifrons</name>
    <name type="common">Eastern yellow jacket</name>
    <name type="synonym">Wasp</name>
    <dbReference type="NCBI Taxonomy" id="7453"/>
    <lineage>
        <taxon>Eukaryota</taxon>
        <taxon>Metazoa</taxon>
        <taxon>Ecdysozoa</taxon>
        <taxon>Arthropoda</taxon>
        <taxon>Hexapoda</taxon>
        <taxon>Insecta</taxon>
        <taxon>Pterygota</taxon>
        <taxon>Neoptera</taxon>
        <taxon>Endopterygota</taxon>
        <taxon>Hymenoptera</taxon>
        <taxon>Apocrita</taxon>
        <taxon>Aculeata</taxon>
        <taxon>Vespoidea</taxon>
        <taxon>Vespidae</taxon>
        <taxon>Vespinae</taxon>
        <taxon>Vespula</taxon>
    </lineage>
</organism>
<sequence length="60" mass="6830">MQLIAQNKYGTILLCQYGARTNGNICSRSLIFDILRLKVLRNVLELISLIEIINCYSILS</sequence>
<comment type="caution">
    <text evidence="1">The sequence shown here is derived from an EMBL/GenBank/DDBJ whole genome shotgun (WGS) entry which is preliminary data.</text>
</comment>
<reference evidence="1 2" key="1">
    <citation type="journal article" date="2024" name="Ann. Entomol. Soc. Am.">
        <title>Genomic analyses of the southern and eastern yellowjacket wasps (Hymenoptera: Vespidae) reveal evolutionary signatures of social life.</title>
        <authorList>
            <person name="Catto M.A."/>
            <person name="Caine P.B."/>
            <person name="Orr S.E."/>
            <person name="Hunt B.G."/>
            <person name="Goodisman M.A.D."/>
        </authorList>
    </citation>
    <scope>NUCLEOTIDE SEQUENCE [LARGE SCALE GENOMIC DNA]</scope>
    <source>
        <strain evidence="1">232</strain>
        <tissue evidence="1">Head and thorax</tissue>
    </source>
</reference>
<dbReference type="AlphaFoldDB" id="A0ABD2AM21"/>
<gene>
    <name evidence="1" type="ORF">V1477_020488</name>
</gene>
<dbReference type="EMBL" id="JAYRBN010000116">
    <property type="protein sequence ID" value="KAL2721668.1"/>
    <property type="molecule type" value="Genomic_DNA"/>
</dbReference>
<evidence type="ECO:0000313" key="2">
    <source>
        <dbReference type="Proteomes" id="UP001607303"/>
    </source>
</evidence>
<proteinExistence type="predicted"/>
<evidence type="ECO:0000313" key="1">
    <source>
        <dbReference type="EMBL" id="KAL2721668.1"/>
    </source>
</evidence>
<dbReference type="Proteomes" id="UP001607303">
    <property type="component" value="Unassembled WGS sequence"/>
</dbReference>
<protein>
    <submittedName>
        <fullName evidence="1">Uncharacterized protein</fullName>
    </submittedName>
</protein>
<keyword evidence="2" id="KW-1185">Reference proteome</keyword>
<name>A0ABD2AM21_VESMC</name>
<accession>A0ABD2AM21</accession>